<keyword evidence="4" id="KW-0479">Metal-binding</keyword>
<dbReference type="SMART" id="SM00729">
    <property type="entry name" value="Elp3"/>
    <property type="match status" value="1"/>
</dbReference>
<evidence type="ECO:0000313" key="8">
    <source>
        <dbReference type="EMBL" id="KKL45220.1"/>
    </source>
</evidence>
<dbReference type="InterPro" id="IPR050377">
    <property type="entry name" value="Radical_SAM_PqqE_MftC-like"/>
</dbReference>
<evidence type="ECO:0000256" key="2">
    <source>
        <dbReference type="ARBA" id="ARBA00022485"/>
    </source>
</evidence>
<dbReference type="InterPro" id="IPR007197">
    <property type="entry name" value="rSAM"/>
</dbReference>
<evidence type="ECO:0000256" key="4">
    <source>
        <dbReference type="ARBA" id="ARBA00022723"/>
    </source>
</evidence>
<dbReference type="PROSITE" id="PS01305">
    <property type="entry name" value="MOAA_NIFB_PQQE"/>
    <property type="match status" value="1"/>
</dbReference>
<feature type="domain" description="Radical SAM core" evidence="7">
    <location>
        <begin position="28"/>
        <end position="262"/>
    </location>
</feature>
<keyword evidence="5" id="KW-0408">Iron</keyword>
<dbReference type="GO" id="GO:0003824">
    <property type="term" value="F:catalytic activity"/>
    <property type="evidence" value="ECO:0007669"/>
    <property type="project" value="InterPro"/>
</dbReference>
<dbReference type="InterPro" id="IPR000385">
    <property type="entry name" value="MoaA_NifB_PqqE_Fe-S-bd_CS"/>
</dbReference>
<evidence type="ECO:0000259" key="7">
    <source>
        <dbReference type="PROSITE" id="PS51918"/>
    </source>
</evidence>
<gene>
    <name evidence="8" type="ORF">LCGC14_2357840</name>
</gene>
<dbReference type="PANTHER" id="PTHR11228:SF34">
    <property type="entry name" value="TUNGSTEN-CONTAINING ALDEHYDE FERREDOXIN OXIDOREDUCTASE COFACTOR MODIFYING PROTEIN"/>
    <property type="match status" value="1"/>
</dbReference>
<dbReference type="CDD" id="cd21109">
    <property type="entry name" value="SPASM"/>
    <property type="match status" value="1"/>
</dbReference>
<dbReference type="InterPro" id="IPR006638">
    <property type="entry name" value="Elp3/MiaA/NifB-like_rSAM"/>
</dbReference>
<evidence type="ECO:0000256" key="5">
    <source>
        <dbReference type="ARBA" id="ARBA00023004"/>
    </source>
</evidence>
<reference evidence="8" key="1">
    <citation type="journal article" date="2015" name="Nature">
        <title>Complex archaea that bridge the gap between prokaryotes and eukaryotes.</title>
        <authorList>
            <person name="Spang A."/>
            <person name="Saw J.H."/>
            <person name="Jorgensen S.L."/>
            <person name="Zaremba-Niedzwiedzka K."/>
            <person name="Martijn J."/>
            <person name="Lind A.E."/>
            <person name="van Eijk R."/>
            <person name="Schleper C."/>
            <person name="Guy L."/>
            <person name="Ettema T.J."/>
        </authorList>
    </citation>
    <scope>NUCLEOTIDE SEQUENCE</scope>
</reference>
<proteinExistence type="predicted"/>
<dbReference type="CDD" id="cd01335">
    <property type="entry name" value="Radical_SAM"/>
    <property type="match status" value="1"/>
</dbReference>
<organism evidence="8">
    <name type="scientific">marine sediment metagenome</name>
    <dbReference type="NCBI Taxonomy" id="412755"/>
    <lineage>
        <taxon>unclassified sequences</taxon>
        <taxon>metagenomes</taxon>
        <taxon>ecological metagenomes</taxon>
    </lineage>
</organism>
<dbReference type="SFLD" id="SFLDG01067">
    <property type="entry name" value="SPASM/twitch_domain_containing"/>
    <property type="match status" value="1"/>
</dbReference>
<dbReference type="Pfam" id="PF04055">
    <property type="entry name" value="Radical_SAM"/>
    <property type="match status" value="1"/>
</dbReference>
<keyword evidence="6" id="KW-0411">Iron-sulfur</keyword>
<sequence length="335" mass="38407">MNSIYGPYSNMKFIHHIDRVRMARNGQIPPPISVQLVISNRCNLSCAFCTYRNDMFPSSIGNFKHSKESMIPKYKLLEIINDCADMGVKSITLTGGGEPSVHPDFELIVNHIITKDIELGLITNGTNIPIKVLELLEYPEFQWVRISLDAGKRETYKKTKDCDATLFDKTCLNIERLVEYKRKLKSDAVIGVGFVVTTENYLEINLLARWLKDVGIDSFRIRSVAGTALRDFYGDKVKDIIDVCKEASLLSNDSFTVENLFREDIKSVQHSNWCGYRYLHTYIGADLNVYNCCLYAYNDIGIKGNLAEISFKDYWFSKNHQYYQKTFNPKDCPTC</sequence>
<dbReference type="InterPro" id="IPR058240">
    <property type="entry name" value="rSAM_sf"/>
</dbReference>
<name>A0A0F9EJY1_9ZZZZ</name>
<evidence type="ECO:0000256" key="1">
    <source>
        <dbReference type="ARBA" id="ARBA00001966"/>
    </source>
</evidence>
<dbReference type="SFLD" id="SFLDS00029">
    <property type="entry name" value="Radical_SAM"/>
    <property type="match status" value="1"/>
</dbReference>
<feature type="non-terminal residue" evidence="8">
    <location>
        <position position="335"/>
    </location>
</feature>
<dbReference type="EMBL" id="LAZR01034471">
    <property type="protein sequence ID" value="KKL45220.1"/>
    <property type="molecule type" value="Genomic_DNA"/>
</dbReference>
<dbReference type="InterPro" id="IPR013785">
    <property type="entry name" value="Aldolase_TIM"/>
</dbReference>
<dbReference type="AlphaFoldDB" id="A0A0F9EJY1"/>
<comment type="caution">
    <text evidence="8">The sequence shown here is derived from an EMBL/GenBank/DDBJ whole genome shotgun (WGS) entry which is preliminary data.</text>
</comment>
<dbReference type="GO" id="GO:0051539">
    <property type="term" value="F:4 iron, 4 sulfur cluster binding"/>
    <property type="evidence" value="ECO:0007669"/>
    <property type="project" value="UniProtKB-KW"/>
</dbReference>
<dbReference type="Gene3D" id="3.20.20.70">
    <property type="entry name" value="Aldolase class I"/>
    <property type="match status" value="1"/>
</dbReference>
<dbReference type="PANTHER" id="PTHR11228">
    <property type="entry name" value="RADICAL SAM DOMAIN PROTEIN"/>
    <property type="match status" value="1"/>
</dbReference>
<keyword evidence="2" id="KW-0004">4Fe-4S</keyword>
<protein>
    <recommendedName>
        <fullName evidence="7">Radical SAM core domain-containing protein</fullName>
    </recommendedName>
</protein>
<evidence type="ECO:0000256" key="6">
    <source>
        <dbReference type="ARBA" id="ARBA00023014"/>
    </source>
</evidence>
<keyword evidence="3" id="KW-0949">S-adenosyl-L-methionine</keyword>
<dbReference type="GO" id="GO:0046872">
    <property type="term" value="F:metal ion binding"/>
    <property type="evidence" value="ECO:0007669"/>
    <property type="project" value="UniProtKB-KW"/>
</dbReference>
<dbReference type="PROSITE" id="PS51918">
    <property type="entry name" value="RADICAL_SAM"/>
    <property type="match status" value="1"/>
</dbReference>
<dbReference type="GO" id="GO:0032324">
    <property type="term" value="P:molybdopterin cofactor biosynthetic process"/>
    <property type="evidence" value="ECO:0007669"/>
    <property type="project" value="UniProtKB-ARBA"/>
</dbReference>
<evidence type="ECO:0000256" key="3">
    <source>
        <dbReference type="ARBA" id="ARBA00022691"/>
    </source>
</evidence>
<comment type="cofactor">
    <cofactor evidence="1">
        <name>[4Fe-4S] cluster</name>
        <dbReference type="ChEBI" id="CHEBI:49883"/>
    </cofactor>
</comment>
<dbReference type="SUPFAM" id="SSF102114">
    <property type="entry name" value="Radical SAM enzymes"/>
    <property type="match status" value="1"/>
</dbReference>
<accession>A0A0F9EJY1</accession>